<proteinExistence type="predicted"/>
<evidence type="ECO:0000313" key="2">
    <source>
        <dbReference type="EMBL" id="KAK8728015.1"/>
    </source>
</evidence>
<dbReference type="PANTHER" id="PTHR33964:SF2">
    <property type="entry name" value="IP09356P"/>
    <property type="match status" value="1"/>
</dbReference>
<organism evidence="2 3">
    <name type="scientific">Cherax quadricarinatus</name>
    <name type="common">Australian red claw crayfish</name>
    <dbReference type="NCBI Taxonomy" id="27406"/>
    <lineage>
        <taxon>Eukaryota</taxon>
        <taxon>Metazoa</taxon>
        <taxon>Ecdysozoa</taxon>
        <taxon>Arthropoda</taxon>
        <taxon>Crustacea</taxon>
        <taxon>Multicrustacea</taxon>
        <taxon>Malacostraca</taxon>
        <taxon>Eumalacostraca</taxon>
        <taxon>Eucarida</taxon>
        <taxon>Decapoda</taxon>
        <taxon>Pleocyemata</taxon>
        <taxon>Astacidea</taxon>
        <taxon>Parastacoidea</taxon>
        <taxon>Parastacidae</taxon>
        <taxon>Cherax</taxon>
    </lineage>
</organism>
<dbReference type="AlphaFoldDB" id="A0AAW0WBH7"/>
<feature type="non-terminal residue" evidence="2">
    <location>
        <position position="148"/>
    </location>
</feature>
<keyword evidence="1" id="KW-0732">Signal</keyword>
<evidence type="ECO:0000313" key="3">
    <source>
        <dbReference type="Proteomes" id="UP001445076"/>
    </source>
</evidence>
<gene>
    <name evidence="2" type="ORF">OTU49_009339</name>
</gene>
<accession>A0AAW0WBH7</accession>
<protein>
    <recommendedName>
        <fullName evidence="4">Secreted protein</fullName>
    </recommendedName>
</protein>
<keyword evidence="3" id="KW-1185">Reference proteome</keyword>
<sequence>MRIIVLVTLFWSAFAGLAGGDQCKTRKLELDQCLSAVAPYMPKVGLPHTLSQLNNMCRAFKGGMKCVDRYTSSCLSWGERLELDQNLRGARGFLAFLCDDPVFQKEYLSHGPCLRDVSDDWERCLSQFKGLVRLQHKHANISQTARDH</sequence>
<feature type="chain" id="PRO_5043519562" description="Secreted protein" evidence="1">
    <location>
        <begin position="21"/>
        <end position="148"/>
    </location>
</feature>
<name>A0AAW0WBH7_CHEQU</name>
<dbReference type="PANTHER" id="PTHR33964">
    <property type="entry name" value="RE45066P-RELATED"/>
    <property type="match status" value="1"/>
</dbReference>
<dbReference type="EMBL" id="JARKIK010000073">
    <property type="protein sequence ID" value="KAK8728015.1"/>
    <property type="molecule type" value="Genomic_DNA"/>
</dbReference>
<evidence type="ECO:0000256" key="1">
    <source>
        <dbReference type="SAM" id="SignalP"/>
    </source>
</evidence>
<evidence type="ECO:0008006" key="4">
    <source>
        <dbReference type="Google" id="ProtNLM"/>
    </source>
</evidence>
<dbReference type="Proteomes" id="UP001445076">
    <property type="component" value="Unassembled WGS sequence"/>
</dbReference>
<reference evidence="2 3" key="1">
    <citation type="journal article" date="2024" name="BMC Genomics">
        <title>Genome assembly of redclaw crayfish (Cherax quadricarinatus) provides insights into its immune adaptation and hypoxia tolerance.</title>
        <authorList>
            <person name="Liu Z."/>
            <person name="Zheng J."/>
            <person name="Li H."/>
            <person name="Fang K."/>
            <person name="Wang S."/>
            <person name="He J."/>
            <person name="Zhou D."/>
            <person name="Weng S."/>
            <person name="Chi M."/>
            <person name="Gu Z."/>
            <person name="He J."/>
            <person name="Li F."/>
            <person name="Wang M."/>
        </authorList>
    </citation>
    <scope>NUCLEOTIDE SEQUENCE [LARGE SCALE GENOMIC DNA]</scope>
    <source>
        <strain evidence="2">ZL_2023a</strain>
    </source>
</reference>
<comment type="caution">
    <text evidence="2">The sequence shown here is derived from an EMBL/GenBank/DDBJ whole genome shotgun (WGS) entry which is preliminary data.</text>
</comment>
<feature type="signal peptide" evidence="1">
    <location>
        <begin position="1"/>
        <end position="20"/>
    </location>
</feature>